<protein>
    <recommendedName>
        <fullName evidence="1 8">Tyrosine--tRNA ligase</fullName>
        <ecNumber evidence="1 8">6.1.1.1</ecNumber>
    </recommendedName>
</protein>
<dbReference type="InterPro" id="IPR036986">
    <property type="entry name" value="S4_RNA-bd_sf"/>
</dbReference>
<evidence type="ECO:0000256" key="7">
    <source>
        <dbReference type="ARBA" id="ARBA00048248"/>
    </source>
</evidence>
<comment type="similarity">
    <text evidence="10">Belongs to the class-I aminoacyl-tRNA synthetase family.</text>
</comment>
<dbReference type="InterPro" id="IPR014729">
    <property type="entry name" value="Rossmann-like_a/b/a_fold"/>
</dbReference>
<dbReference type="EC" id="6.1.1.1" evidence="1 8"/>
<dbReference type="EMBL" id="AXCJ01000001">
    <property type="protein sequence ID" value="ETO91711.1"/>
    <property type="molecule type" value="Genomic_DNA"/>
</dbReference>
<dbReference type="GO" id="GO:0004831">
    <property type="term" value="F:tyrosine-tRNA ligase activity"/>
    <property type="evidence" value="ECO:0007669"/>
    <property type="project" value="UniProtKB-UniRule"/>
</dbReference>
<dbReference type="Gene3D" id="3.40.50.620">
    <property type="entry name" value="HUPs"/>
    <property type="match status" value="1"/>
</dbReference>
<dbReference type="Pfam" id="PF00579">
    <property type="entry name" value="tRNA-synt_1b"/>
    <property type="match status" value="1"/>
</dbReference>
<dbReference type="InterPro" id="IPR002305">
    <property type="entry name" value="aa-tRNA-synth_Ic"/>
</dbReference>
<comment type="catalytic activity">
    <reaction evidence="7">
        <text>tRNA(Tyr) + L-tyrosine + ATP = L-tyrosyl-tRNA(Tyr) + AMP + diphosphate + H(+)</text>
        <dbReference type="Rhea" id="RHEA:10220"/>
        <dbReference type="Rhea" id="RHEA-COMP:9706"/>
        <dbReference type="Rhea" id="RHEA-COMP:9707"/>
        <dbReference type="ChEBI" id="CHEBI:15378"/>
        <dbReference type="ChEBI" id="CHEBI:30616"/>
        <dbReference type="ChEBI" id="CHEBI:33019"/>
        <dbReference type="ChEBI" id="CHEBI:58315"/>
        <dbReference type="ChEBI" id="CHEBI:78442"/>
        <dbReference type="ChEBI" id="CHEBI:78536"/>
        <dbReference type="ChEBI" id="CHEBI:456215"/>
        <dbReference type="EC" id="6.1.1.1"/>
    </reaction>
</comment>
<sequence length="394" mass="45211">MLIQDLQSRKLFYQCTNLELLKEHMQSPQKAYIGFDCTADSLHIGSMIQLLAIRKLQQHDHIPIIILGSATTRIGDPSGKNEMRKMLSHEEIEYNKKGVLESINKFLIPGKKAIILDNNSWLSELKYTEFLGDMGTMFSVNKMISFDNVKHRLKQGLNLSFLEFNYMILQGYDFWYLYKNYDCILQIGGSDQWANIVNGVELVKKREGTVVFGLTTTLLTNHLNKKMGKTEKGAVWLNESKLPVYSFWQYFRNMHDQDCINALYKLTELPIDEIQRLEKLKGQALNEAKHILATEVTELCHGKEKSLSVAQQAKDNFEMQTNLLKIHIASKSIQLVDLVLKIDHIESKSVAKRLIQSGAVKLNNIVVKEPFVNITENTVLKVSKKHIFDIIFTS</sequence>
<dbReference type="Proteomes" id="UP000018951">
    <property type="component" value="Unassembled WGS sequence"/>
</dbReference>
<dbReference type="InterPro" id="IPR002307">
    <property type="entry name" value="Tyr-tRNA-ligase"/>
</dbReference>
<dbReference type="Gene3D" id="3.10.290.10">
    <property type="entry name" value="RNA-binding S4 domain"/>
    <property type="match status" value="1"/>
</dbReference>
<dbReference type="SUPFAM" id="SSF52374">
    <property type="entry name" value="Nucleotidylyl transferase"/>
    <property type="match status" value="1"/>
</dbReference>
<organism evidence="11 12">
    <name type="scientific">Candidatus Xenolissoclinum pacificiensis L6</name>
    <dbReference type="NCBI Taxonomy" id="1401685"/>
    <lineage>
        <taxon>Bacteria</taxon>
        <taxon>Pseudomonadati</taxon>
        <taxon>Pseudomonadota</taxon>
        <taxon>Alphaproteobacteria</taxon>
        <taxon>Rickettsiales</taxon>
        <taxon>Anaplasmataceae</taxon>
        <taxon>Candidatus Xenolissoclinum</taxon>
    </lineage>
</organism>
<evidence type="ECO:0000256" key="8">
    <source>
        <dbReference type="NCBIfam" id="TIGR00234"/>
    </source>
</evidence>
<evidence type="ECO:0000256" key="9">
    <source>
        <dbReference type="PROSITE-ProRule" id="PRU00182"/>
    </source>
</evidence>
<evidence type="ECO:0000256" key="1">
    <source>
        <dbReference type="ARBA" id="ARBA00013160"/>
    </source>
</evidence>
<dbReference type="CDD" id="cd00805">
    <property type="entry name" value="TyrRS_core"/>
    <property type="match status" value="1"/>
</dbReference>
<dbReference type="AlphaFoldDB" id="W2UZZ0"/>
<dbReference type="NCBIfam" id="TIGR00234">
    <property type="entry name" value="tyrS"/>
    <property type="match status" value="1"/>
</dbReference>
<keyword evidence="6 10" id="KW-0030">Aminoacyl-tRNA synthetase</keyword>
<evidence type="ECO:0000256" key="6">
    <source>
        <dbReference type="ARBA" id="ARBA00023146"/>
    </source>
</evidence>
<keyword evidence="3 10" id="KW-0547">Nucleotide-binding</keyword>
<evidence type="ECO:0000256" key="3">
    <source>
        <dbReference type="ARBA" id="ARBA00022741"/>
    </source>
</evidence>
<keyword evidence="4 10" id="KW-0067">ATP-binding</keyword>
<dbReference type="GO" id="GO:0005524">
    <property type="term" value="F:ATP binding"/>
    <property type="evidence" value="ECO:0007669"/>
    <property type="project" value="UniProtKB-KW"/>
</dbReference>
<comment type="caution">
    <text evidence="11">The sequence shown here is derived from an EMBL/GenBank/DDBJ whole genome shotgun (WGS) entry which is preliminary data.</text>
</comment>
<dbReference type="PANTHER" id="PTHR11766">
    <property type="entry name" value="TYROSYL-TRNA SYNTHETASE"/>
    <property type="match status" value="1"/>
</dbReference>
<keyword evidence="12" id="KW-1185">Reference proteome</keyword>
<dbReference type="STRING" id="1401685.P857_883"/>
<evidence type="ECO:0000256" key="10">
    <source>
        <dbReference type="RuleBase" id="RU363036"/>
    </source>
</evidence>
<dbReference type="GO" id="GO:0005829">
    <property type="term" value="C:cytosol"/>
    <property type="evidence" value="ECO:0007669"/>
    <property type="project" value="TreeGrafter"/>
</dbReference>
<evidence type="ECO:0000313" key="11">
    <source>
        <dbReference type="EMBL" id="ETO91711.1"/>
    </source>
</evidence>
<evidence type="ECO:0000256" key="5">
    <source>
        <dbReference type="ARBA" id="ARBA00022917"/>
    </source>
</evidence>
<dbReference type="PRINTS" id="PR01040">
    <property type="entry name" value="TRNASYNTHTYR"/>
</dbReference>
<dbReference type="PANTHER" id="PTHR11766:SF0">
    <property type="entry name" value="TYROSINE--TRNA LIGASE, MITOCHONDRIAL"/>
    <property type="match status" value="1"/>
</dbReference>
<dbReference type="CDD" id="cd00165">
    <property type="entry name" value="S4"/>
    <property type="match status" value="1"/>
</dbReference>
<proteinExistence type="inferred from homology"/>
<reference evidence="11 12" key="1">
    <citation type="journal article" date="2013" name="PLoS ONE">
        <title>Bacterial endosymbiosis in a chordate host: long-term co-evolution and conservation of secondary metabolism.</title>
        <authorList>
            <person name="Kwan J.C."/>
            <person name="Schmidt E.W."/>
        </authorList>
    </citation>
    <scope>NUCLEOTIDE SEQUENCE [LARGE SCALE GENOMIC DNA]</scope>
    <source>
        <strain evidence="12">L6</strain>
    </source>
</reference>
<keyword evidence="9" id="KW-0694">RNA-binding</keyword>
<dbReference type="PROSITE" id="PS50889">
    <property type="entry name" value="S4"/>
    <property type="match status" value="1"/>
</dbReference>
<dbReference type="InterPro" id="IPR024088">
    <property type="entry name" value="Tyr-tRNA-ligase_bac-type"/>
</dbReference>
<accession>W2UZZ0</accession>
<dbReference type="GO" id="GO:0003723">
    <property type="term" value="F:RNA binding"/>
    <property type="evidence" value="ECO:0007669"/>
    <property type="project" value="UniProtKB-KW"/>
</dbReference>
<dbReference type="Gene3D" id="1.10.240.10">
    <property type="entry name" value="Tyrosyl-Transfer RNA Synthetase"/>
    <property type="match status" value="1"/>
</dbReference>
<keyword evidence="5 10" id="KW-0648">Protein biosynthesis</keyword>
<evidence type="ECO:0000256" key="2">
    <source>
        <dbReference type="ARBA" id="ARBA00022598"/>
    </source>
</evidence>
<name>W2UZZ0_9RICK</name>
<dbReference type="PATRIC" id="fig|1401685.3.peg.116"/>
<evidence type="ECO:0000256" key="4">
    <source>
        <dbReference type="ARBA" id="ARBA00022840"/>
    </source>
</evidence>
<dbReference type="GO" id="GO:0006437">
    <property type="term" value="P:tyrosyl-tRNA aminoacylation"/>
    <property type="evidence" value="ECO:0007669"/>
    <property type="project" value="UniProtKB-UniRule"/>
</dbReference>
<evidence type="ECO:0000313" key="12">
    <source>
        <dbReference type="Proteomes" id="UP000018951"/>
    </source>
</evidence>
<keyword evidence="2 10" id="KW-0436">Ligase</keyword>
<dbReference type="SUPFAM" id="SSF55174">
    <property type="entry name" value="Alpha-L RNA-binding motif"/>
    <property type="match status" value="1"/>
</dbReference>
<gene>
    <name evidence="11" type="primary">tyrS</name>
    <name evidence="11" type="ORF">P857_883</name>
</gene>